<dbReference type="eggNOG" id="ENOG502T5VH">
    <property type="taxonomic scope" value="Eukaryota"/>
</dbReference>
<dbReference type="GeneID" id="24415594"/>
<dbReference type="HOGENOM" id="CLU_2293293_0_0_1"/>
<proteinExistence type="predicted"/>
<feature type="chain" id="PRO_5003181017" evidence="1">
    <location>
        <begin position="22"/>
        <end position="89"/>
    </location>
</feature>
<dbReference type="AlphaFoldDB" id="E3QW47"/>
<accession>E3QW47</accession>
<keyword evidence="1" id="KW-0732">Signal</keyword>
<sequence>MHFFKAFLPAVTLALSTMVIADSVAQTTVEQLQWPGDRELPPESIEFIKQALLEDRQGVWTCTFLGGGKNRQTKCFLLKRTGGYCSLTK</sequence>
<dbReference type="RefSeq" id="XP_008099105.1">
    <property type="nucleotide sequence ID" value="XM_008100914.1"/>
</dbReference>
<dbReference type="OrthoDB" id="5231674at2759"/>
<reference evidence="3" key="1">
    <citation type="journal article" date="2012" name="Nat. Genet.">
        <title>Lifestyle transitions in plant pathogenic Colletotrichum fungi deciphered by genome and transcriptome analyses.</title>
        <authorList>
            <person name="O'Connell R.J."/>
            <person name="Thon M.R."/>
            <person name="Hacquard S."/>
            <person name="Amyotte S.G."/>
            <person name="Kleemann J."/>
            <person name="Torres M.F."/>
            <person name="Damm U."/>
            <person name="Buiate E.A."/>
            <person name="Epstein L."/>
            <person name="Alkan N."/>
            <person name="Altmueller J."/>
            <person name="Alvarado-Balderrama L."/>
            <person name="Bauser C.A."/>
            <person name="Becker C."/>
            <person name="Birren B.W."/>
            <person name="Chen Z."/>
            <person name="Choi J."/>
            <person name="Crouch J.A."/>
            <person name="Duvick J.P."/>
            <person name="Farman M.A."/>
            <person name="Gan P."/>
            <person name="Heiman D."/>
            <person name="Henrissat B."/>
            <person name="Howard R.J."/>
            <person name="Kabbage M."/>
            <person name="Koch C."/>
            <person name="Kracher B."/>
            <person name="Kubo Y."/>
            <person name="Law A.D."/>
            <person name="Lebrun M.-H."/>
            <person name="Lee Y.-H."/>
            <person name="Miyara I."/>
            <person name="Moore N."/>
            <person name="Neumann U."/>
            <person name="Nordstroem K."/>
            <person name="Panaccione D.G."/>
            <person name="Panstruga R."/>
            <person name="Place M."/>
            <person name="Proctor R.H."/>
            <person name="Prusky D."/>
            <person name="Rech G."/>
            <person name="Reinhardt R."/>
            <person name="Rollins J.A."/>
            <person name="Rounsley S."/>
            <person name="Schardl C.L."/>
            <person name="Schwartz D.C."/>
            <person name="Shenoy N."/>
            <person name="Shirasu K."/>
            <person name="Sikhakolli U.R."/>
            <person name="Stueber K."/>
            <person name="Sukno S.A."/>
            <person name="Sweigard J.A."/>
            <person name="Takano Y."/>
            <person name="Takahara H."/>
            <person name="Trail F."/>
            <person name="van der Does H.C."/>
            <person name="Voll L.M."/>
            <person name="Will I."/>
            <person name="Young S."/>
            <person name="Zeng Q."/>
            <person name="Zhang J."/>
            <person name="Zhou S."/>
            <person name="Dickman M.B."/>
            <person name="Schulze-Lefert P."/>
            <person name="Ver Loren van Themaat E."/>
            <person name="Ma L.-J."/>
            <person name="Vaillancourt L.J."/>
        </authorList>
    </citation>
    <scope>NUCLEOTIDE SEQUENCE [LARGE SCALE GENOMIC DNA]</scope>
    <source>
        <strain evidence="3">M1.001 / M2 / FGSC 10212</strain>
    </source>
</reference>
<dbReference type="Proteomes" id="UP000008782">
    <property type="component" value="Unassembled WGS sequence"/>
</dbReference>
<dbReference type="EMBL" id="GG697387">
    <property type="protein sequence ID" value="EFQ35085.1"/>
    <property type="molecule type" value="Genomic_DNA"/>
</dbReference>
<feature type="signal peptide" evidence="1">
    <location>
        <begin position="1"/>
        <end position="21"/>
    </location>
</feature>
<name>E3QW47_COLGM</name>
<organism evidence="3">
    <name type="scientific">Colletotrichum graminicola (strain M1.001 / M2 / FGSC 10212)</name>
    <name type="common">Maize anthracnose fungus</name>
    <name type="synonym">Glomerella graminicola</name>
    <dbReference type="NCBI Taxonomy" id="645133"/>
    <lineage>
        <taxon>Eukaryota</taxon>
        <taxon>Fungi</taxon>
        <taxon>Dikarya</taxon>
        <taxon>Ascomycota</taxon>
        <taxon>Pezizomycotina</taxon>
        <taxon>Sordariomycetes</taxon>
        <taxon>Hypocreomycetidae</taxon>
        <taxon>Glomerellales</taxon>
        <taxon>Glomerellaceae</taxon>
        <taxon>Colletotrichum</taxon>
        <taxon>Colletotrichum graminicola species complex</taxon>
    </lineage>
</organism>
<gene>
    <name evidence="2" type="ORF">GLRG_10229</name>
</gene>
<protein>
    <submittedName>
        <fullName evidence="2">Uncharacterized protein</fullName>
    </submittedName>
</protein>
<keyword evidence="3" id="KW-1185">Reference proteome</keyword>
<evidence type="ECO:0000313" key="2">
    <source>
        <dbReference type="EMBL" id="EFQ35085.1"/>
    </source>
</evidence>
<dbReference type="VEuPathDB" id="FungiDB:GLRG_10229"/>
<evidence type="ECO:0000256" key="1">
    <source>
        <dbReference type="SAM" id="SignalP"/>
    </source>
</evidence>
<evidence type="ECO:0000313" key="3">
    <source>
        <dbReference type="Proteomes" id="UP000008782"/>
    </source>
</evidence>